<reference evidence="17 18" key="1">
    <citation type="submission" date="2020-09" db="EMBL/GenBank/DDBJ databases">
        <authorList>
            <person name="Ashkenazy H."/>
        </authorList>
    </citation>
    <scope>NUCLEOTIDE SEQUENCE [LARGE SCALE GENOMIC DNA]</scope>
    <source>
        <strain evidence="18">cv. Cdm-0</strain>
    </source>
</reference>
<feature type="coiled-coil region" evidence="15">
    <location>
        <begin position="129"/>
        <end position="156"/>
    </location>
</feature>
<gene>
    <name evidence="17" type="ORF">AT9943_LOCUS13360</name>
</gene>
<dbReference type="Pfam" id="PF05701">
    <property type="entry name" value="WEMBL"/>
    <property type="match status" value="1"/>
</dbReference>
<dbReference type="GO" id="GO:0005576">
    <property type="term" value="C:extracellular region"/>
    <property type="evidence" value="ECO:0007669"/>
    <property type="project" value="UniProtKB-SubCell"/>
</dbReference>
<keyword evidence="8 15" id="KW-0175">Coiled coil</keyword>
<feature type="coiled-coil region" evidence="15">
    <location>
        <begin position="183"/>
        <end position="217"/>
    </location>
</feature>
<dbReference type="InterPro" id="IPR007856">
    <property type="entry name" value="SapB_1"/>
</dbReference>
<dbReference type="SMART" id="SM00741">
    <property type="entry name" value="SapB"/>
    <property type="match status" value="2"/>
</dbReference>
<evidence type="ECO:0000256" key="9">
    <source>
        <dbReference type="ARBA" id="ARBA00023145"/>
    </source>
</evidence>
<dbReference type="InterPro" id="IPR008139">
    <property type="entry name" value="SaposinB_dom"/>
</dbReference>
<evidence type="ECO:0000256" key="2">
    <source>
        <dbReference type="ARBA" id="ARBA00005485"/>
    </source>
</evidence>
<evidence type="ECO:0000256" key="6">
    <source>
        <dbReference type="ARBA" id="ARBA00022737"/>
    </source>
</evidence>
<dbReference type="EMBL" id="LR881468">
    <property type="protein sequence ID" value="CAD5325521.1"/>
    <property type="molecule type" value="Genomic_DNA"/>
</dbReference>
<dbReference type="AlphaFoldDB" id="A0A7G2EQK4"/>
<evidence type="ECO:0000256" key="11">
    <source>
        <dbReference type="ARBA" id="ARBA00023180"/>
    </source>
</evidence>
<evidence type="ECO:0000256" key="3">
    <source>
        <dbReference type="ARBA" id="ARBA00022525"/>
    </source>
</evidence>
<dbReference type="FunFam" id="1.10.225.10:FF:000008">
    <property type="entry name" value="Pulmonary surfactant-associated protein B"/>
    <property type="match status" value="2"/>
</dbReference>
<organism evidence="17 18">
    <name type="scientific">Arabidopsis thaliana</name>
    <name type="common">Mouse-ear cress</name>
    <dbReference type="NCBI Taxonomy" id="3702"/>
    <lineage>
        <taxon>Eukaryota</taxon>
        <taxon>Viridiplantae</taxon>
        <taxon>Streptophyta</taxon>
        <taxon>Embryophyta</taxon>
        <taxon>Tracheophyta</taxon>
        <taxon>Spermatophyta</taxon>
        <taxon>Magnoliopsida</taxon>
        <taxon>eudicotyledons</taxon>
        <taxon>Gunneridae</taxon>
        <taxon>Pentapetalae</taxon>
        <taxon>rosids</taxon>
        <taxon>malvids</taxon>
        <taxon>Brassicales</taxon>
        <taxon>Brassicaceae</taxon>
        <taxon>Camelineae</taxon>
        <taxon>Arabidopsis</taxon>
    </lineage>
</organism>
<dbReference type="InterPro" id="IPR051428">
    <property type="entry name" value="Sphingo_Act-Surfact_Prot"/>
</dbReference>
<evidence type="ECO:0000256" key="14">
    <source>
        <dbReference type="ARBA" id="ARBA00041785"/>
    </source>
</evidence>
<evidence type="ECO:0000256" key="12">
    <source>
        <dbReference type="ARBA" id="ARBA00037221"/>
    </source>
</evidence>
<dbReference type="Gene3D" id="1.10.225.10">
    <property type="entry name" value="Saposin-like"/>
    <property type="match status" value="2"/>
</dbReference>
<dbReference type="GO" id="GO:0006629">
    <property type="term" value="P:lipid metabolic process"/>
    <property type="evidence" value="ECO:0007669"/>
    <property type="project" value="InterPro"/>
</dbReference>
<dbReference type="Pfam" id="PF03489">
    <property type="entry name" value="SapB_2"/>
    <property type="match status" value="2"/>
</dbReference>
<evidence type="ECO:0000256" key="4">
    <source>
        <dbReference type="ARBA" id="ARBA00022670"/>
    </source>
</evidence>
<accession>A0A7G2EQK4</accession>
<evidence type="ECO:0000256" key="7">
    <source>
        <dbReference type="ARBA" id="ARBA00022750"/>
    </source>
</evidence>
<dbReference type="GO" id="GO:0006508">
    <property type="term" value="P:proteolysis"/>
    <property type="evidence" value="ECO:0007669"/>
    <property type="project" value="UniProtKB-KW"/>
</dbReference>
<dbReference type="PANTHER" id="PTHR11480">
    <property type="entry name" value="SAPOSIN-RELATED"/>
    <property type="match status" value="1"/>
</dbReference>
<keyword evidence="5" id="KW-0732">Signal</keyword>
<dbReference type="GO" id="GO:0004190">
    <property type="term" value="F:aspartic-type endopeptidase activity"/>
    <property type="evidence" value="ECO:0007669"/>
    <property type="project" value="UniProtKB-KW"/>
</dbReference>
<evidence type="ECO:0000256" key="1">
    <source>
        <dbReference type="ARBA" id="ARBA00004239"/>
    </source>
</evidence>
<keyword evidence="6" id="KW-0677">Repeat</keyword>
<evidence type="ECO:0000256" key="10">
    <source>
        <dbReference type="ARBA" id="ARBA00023157"/>
    </source>
</evidence>
<comment type="function">
    <text evidence="12">Pulmonary surfactant-associated proteins promote alveolar stability by lowering the surface tension at the air-liquid interface in the peripheral air spaces. SP-B increases the collapse pressure of palmitic acid to nearly 70 millinewtons per meter.</text>
</comment>
<keyword evidence="10" id="KW-1015">Disulfide bond</keyword>
<keyword evidence="11" id="KW-0325">Glycoprotein</keyword>
<feature type="domain" description="Saposin B-type" evidence="16">
    <location>
        <begin position="454"/>
        <end position="533"/>
    </location>
</feature>
<comment type="similarity">
    <text evidence="2">Belongs to the WEB family.</text>
</comment>
<sequence>MAETLEPSLVGEIDTSAPFESVREAATHFGGFGFWKPSSLNISEASQNEVCMVLKASELEKELIEKEGETLKVLKSLESTKAIVEELKSKIQNKEDKENCDMNVFKELNQAKMNLCKTTKDLAAIRVSVGLLNKRLEEERAALEKTRERLNSENAAEMSMEIQRLSYEAKEFSRTGENVRYAVNKAVAEIEQTRNKIEAAEMRLIAARKMKEAARAAEAVAIAEIKAVTRRGRRRRRGGNGEETMQEEILETIDETAREIRSSRRTLEEGLAKMEAEEGNWWWTEQRRRSSCSAKFKNPPYMMDVKGLNMMMNGDGTSSSVAVLKPTMSIGQILSRKLLLADESAMMMNGRVSLGQILGKTNFGDREKEKRFNGKRKRFGFANLSVMLNKESKKKNKKKKIALNLNTRFYQSFARKGIMGLKAGTFVLLLLGLILVSDARSFVDSTISEKVSNKEDVCTLCEEYVTDALSYLEKNVTQAEIIEDLHDRCSQLRGYSQQCISLVDYYVPLFFLQLESFQPHYFCKRMNLCGKVVALVEEARQDSCGVCHRTVSEILIKLQDPDTQLDIVELLIKGCKSLKNYEKKCKTLVFEYGPLILVNAEEFLVKNDVCTLLRACPPEKSVLRQPELADS</sequence>
<name>A0A7G2EQK4_ARATH</name>
<feature type="domain" description="Saposin B-type" evidence="16">
    <location>
        <begin position="540"/>
        <end position="620"/>
    </location>
</feature>
<keyword evidence="7" id="KW-0064">Aspartyl protease</keyword>
<evidence type="ECO:0000256" key="13">
    <source>
        <dbReference type="ARBA" id="ARBA00041094"/>
    </source>
</evidence>
<dbReference type="SUPFAM" id="SSF47862">
    <property type="entry name" value="Saposin"/>
    <property type="match status" value="2"/>
</dbReference>
<dbReference type="PANTHER" id="PTHR11480:SF3">
    <property type="entry name" value="BCDNA.GH08312"/>
    <property type="match status" value="1"/>
</dbReference>
<evidence type="ECO:0000313" key="18">
    <source>
        <dbReference type="Proteomes" id="UP000516314"/>
    </source>
</evidence>
<proteinExistence type="inferred from homology"/>
<keyword evidence="4" id="KW-0645">Protease</keyword>
<keyword evidence="3" id="KW-0964">Secreted</keyword>
<dbReference type="PROSITE" id="PS50015">
    <property type="entry name" value="SAP_B"/>
    <property type="match status" value="2"/>
</dbReference>
<evidence type="ECO:0000256" key="8">
    <source>
        <dbReference type="ARBA" id="ARBA00023054"/>
    </source>
</evidence>
<dbReference type="InterPro" id="IPR008138">
    <property type="entry name" value="SapB_2"/>
</dbReference>
<dbReference type="Proteomes" id="UP000516314">
    <property type="component" value="Chromosome 3"/>
</dbReference>
<dbReference type="InterPro" id="IPR011001">
    <property type="entry name" value="Saposin-like"/>
</dbReference>
<dbReference type="Pfam" id="PF05184">
    <property type="entry name" value="SapB_1"/>
    <property type="match status" value="2"/>
</dbReference>
<comment type="subcellular location">
    <subcellularLocation>
        <location evidence="1">Secreted</location>
        <location evidence="1">Extracellular space</location>
    </subcellularLocation>
</comment>
<evidence type="ECO:0000313" key="17">
    <source>
        <dbReference type="EMBL" id="CAD5325521.1"/>
    </source>
</evidence>
<evidence type="ECO:0000256" key="5">
    <source>
        <dbReference type="ARBA" id="ARBA00022729"/>
    </source>
</evidence>
<dbReference type="InterPro" id="IPR008545">
    <property type="entry name" value="Web"/>
</dbReference>
<evidence type="ECO:0000259" key="16">
    <source>
        <dbReference type="PROSITE" id="PS50015"/>
    </source>
</evidence>
<evidence type="ECO:0000256" key="15">
    <source>
        <dbReference type="SAM" id="Coils"/>
    </source>
</evidence>
<protein>
    <recommendedName>
        <fullName evidence="13">Pulmonary surfactant-associated protein B</fullName>
    </recommendedName>
    <alternativeName>
        <fullName evidence="14">Pulmonary surfactant-associated proteolipid SPL(Phe)</fullName>
    </alternativeName>
</protein>
<keyword evidence="7" id="KW-0378">Hydrolase</keyword>
<keyword evidence="9" id="KW-0865">Zymogen</keyword>